<dbReference type="AlphaFoldDB" id="A0A0M0KCJ2"/>
<reference evidence="1" key="1">
    <citation type="submission" date="2015-08" db="EMBL/GenBank/DDBJ databases">
        <title>Complete DNA Sequence of Pseudomonas syringae pv. actinidiae, the Causal Agent of Kiwifruit Canker Disease.</title>
        <authorList>
            <person name="Rikkerink E.H.A."/>
            <person name="Fineran P.C."/>
        </authorList>
    </citation>
    <scope>NUCLEOTIDE SEQUENCE</scope>
    <source>
        <strain evidence="1">DSM 13666</strain>
    </source>
</reference>
<sequence>MNGNRFFSKKPPPFRVHMDDPQASDQLVEQLLTHVSSYRHRELVIVCIGTDRSTGDALGPIVGTALTKESLNCFHVYGTLADPVHAVNLEEKLKLIEKKHRRPFIIAIDACLGKLSSVGKVSLAAGPVQPGAAVNKKLPAVGDVHLTGIVNIGGMMEYFVLQNTRLHTVMQLADTISSSLVKLDQQFIKLTEKQRKSQTILQSLGLSFQAGKTESQ</sequence>
<protein>
    <recommendedName>
        <fullName evidence="2">Sporulation protein YyaC</fullName>
    </recommendedName>
</protein>
<accession>A0A0M0KCJ2</accession>
<gene>
    <name evidence="1" type="ORF">AMD02_18030</name>
</gene>
<dbReference type="NCBIfam" id="TIGR02841">
    <property type="entry name" value="spore_YyaC"/>
    <property type="match status" value="1"/>
</dbReference>
<evidence type="ECO:0008006" key="2">
    <source>
        <dbReference type="Google" id="ProtNLM"/>
    </source>
</evidence>
<dbReference type="RefSeq" id="WP_053432361.1">
    <property type="nucleotide sequence ID" value="NZ_CP040441.1"/>
</dbReference>
<name>A0A0M0KCJ2_ALKHA</name>
<organism evidence="1">
    <name type="scientific">Halalkalibacterium halodurans</name>
    <name type="common">Bacillus halodurans</name>
    <dbReference type="NCBI Taxonomy" id="86665"/>
    <lineage>
        <taxon>Bacteria</taxon>
        <taxon>Bacillati</taxon>
        <taxon>Bacillota</taxon>
        <taxon>Bacilli</taxon>
        <taxon>Bacillales</taxon>
        <taxon>Bacillaceae</taxon>
        <taxon>Halalkalibacterium (ex Joshi et al. 2022)</taxon>
    </lineage>
</organism>
<dbReference type="InterPro" id="IPR009665">
    <property type="entry name" value="YyaC"/>
</dbReference>
<comment type="caution">
    <text evidence="1">The sequence shown here is derived from an EMBL/GenBank/DDBJ whole genome shotgun (WGS) entry which is preliminary data.</text>
</comment>
<proteinExistence type="predicted"/>
<dbReference type="InterPro" id="IPR023430">
    <property type="entry name" value="Pept_HybD-like_dom_sf"/>
</dbReference>
<dbReference type="Pfam" id="PF06866">
    <property type="entry name" value="DUF1256"/>
    <property type="match status" value="1"/>
</dbReference>
<dbReference type="SUPFAM" id="SSF53163">
    <property type="entry name" value="HybD-like"/>
    <property type="match status" value="1"/>
</dbReference>
<evidence type="ECO:0000313" key="1">
    <source>
        <dbReference type="EMBL" id="KOO36499.1"/>
    </source>
</evidence>
<dbReference type="GeneID" id="87599637"/>
<dbReference type="PATRIC" id="fig|136160.3.peg.3567"/>
<dbReference type="EMBL" id="LILD01000010">
    <property type="protein sequence ID" value="KOO36499.1"/>
    <property type="molecule type" value="Genomic_DNA"/>
</dbReference>